<dbReference type="GO" id="GO:0003677">
    <property type="term" value="F:DNA binding"/>
    <property type="evidence" value="ECO:0007669"/>
    <property type="project" value="UniProtKB-UniRule"/>
</dbReference>
<dbReference type="Pfam" id="PF21175">
    <property type="entry name" value="RecR_C"/>
    <property type="match status" value="1"/>
</dbReference>
<dbReference type="HOGENOM" id="CLU_060739_1_1_10"/>
<dbReference type="CDD" id="cd01025">
    <property type="entry name" value="TOPRIM_recR"/>
    <property type="match status" value="1"/>
</dbReference>
<dbReference type="PROSITE" id="PS01300">
    <property type="entry name" value="RECR"/>
    <property type="match status" value="1"/>
</dbReference>
<dbReference type="Gene3D" id="3.30.60.80">
    <property type="match status" value="1"/>
</dbReference>
<dbReference type="eggNOG" id="COG0353">
    <property type="taxonomic scope" value="Bacteria"/>
</dbReference>
<dbReference type="InterPro" id="IPR015967">
    <property type="entry name" value="Rcmb_RecR_Znf"/>
</dbReference>
<dbReference type="Pfam" id="PF21176">
    <property type="entry name" value="RecR_HhH"/>
    <property type="match status" value="1"/>
</dbReference>
<dbReference type="Gene3D" id="6.10.250.240">
    <property type="match status" value="1"/>
</dbReference>
<feature type="domain" description="Toprim" evidence="8">
    <location>
        <begin position="100"/>
        <end position="195"/>
    </location>
</feature>
<dbReference type="PROSITE" id="PS50880">
    <property type="entry name" value="TOPRIM"/>
    <property type="match status" value="1"/>
</dbReference>
<evidence type="ECO:0000256" key="7">
    <source>
        <dbReference type="HAMAP-Rule" id="MF_00017"/>
    </source>
</evidence>
<protein>
    <recommendedName>
        <fullName evidence="7">Recombination protein RecR</fullName>
    </recommendedName>
</protein>
<organism evidence="9 10">
    <name type="scientific">Phocaeicola coprocola DSM 17136</name>
    <dbReference type="NCBI Taxonomy" id="470145"/>
    <lineage>
        <taxon>Bacteria</taxon>
        <taxon>Pseudomonadati</taxon>
        <taxon>Bacteroidota</taxon>
        <taxon>Bacteroidia</taxon>
        <taxon>Bacteroidales</taxon>
        <taxon>Bacteroidaceae</taxon>
        <taxon>Phocaeicola</taxon>
    </lineage>
</organism>
<dbReference type="GO" id="GO:0008270">
    <property type="term" value="F:zinc ion binding"/>
    <property type="evidence" value="ECO:0007669"/>
    <property type="project" value="UniProtKB-KW"/>
</dbReference>
<dbReference type="InterPro" id="IPR034137">
    <property type="entry name" value="TOPRIM_RecR"/>
</dbReference>
<keyword evidence="6 7" id="KW-0234">DNA repair</keyword>
<keyword evidence="3 7" id="KW-0863">Zinc-finger</keyword>
<dbReference type="SUPFAM" id="SSF111304">
    <property type="entry name" value="Recombination protein RecR"/>
    <property type="match status" value="1"/>
</dbReference>
<name>B3JDT3_9BACT</name>
<proteinExistence type="inferred from homology"/>
<sequence>MKDSLFFCIFADKLNELMSQQYPSVLLEKAVGEFAKLPGIGRKTAMRLVLHLLRQDLQTVEAFGNAVITLKREVKYCRVCHNISDTDVCQICSNSSRDASTVCVVENIRDVMAVENTQQYKGLYHVLGGVISPMDGVGPSDLQIESLVERVKSGTVREVILALSSTMEGDTTNFYIFRKLAPYDVKLTMIARGISIGDELEYTDEVTLGRSIVNRTVFTGTM</sequence>
<dbReference type="NCBIfam" id="TIGR00615">
    <property type="entry name" value="recR"/>
    <property type="match status" value="1"/>
</dbReference>
<evidence type="ECO:0000259" key="8">
    <source>
        <dbReference type="PROSITE" id="PS50880"/>
    </source>
</evidence>
<dbReference type="PANTHER" id="PTHR30446:SF0">
    <property type="entry name" value="RECOMBINATION PROTEIN RECR"/>
    <property type="match status" value="1"/>
</dbReference>
<dbReference type="HAMAP" id="MF_00017">
    <property type="entry name" value="RecR"/>
    <property type="match status" value="1"/>
</dbReference>
<evidence type="ECO:0000256" key="4">
    <source>
        <dbReference type="ARBA" id="ARBA00022833"/>
    </source>
</evidence>
<dbReference type="PANTHER" id="PTHR30446">
    <property type="entry name" value="RECOMBINATION PROTEIN RECR"/>
    <property type="match status" value="1"/>
</dbReference>
<dbReference type="Pfam" id="PF02132">
    <property type="entry name" value="RecR_ZnF"/>
    <property type="match status" value="1"/>
</dbReference>
<dbReference type="Proteomes" id="UP000003146">
    <property type="component" value="Unassembled WGS sequence"/>
</dbReference>
<reference evidence="9 10" key="2">
    <citation type="submission" date="2008-04" db="EMBL/GenBank/DDBJ databases">
        <authorList>
            <person name="Fulton L."/>
            <person name="Clifton S."/>
            <person name="Fulton B."/>
            <person name="Xu J."/>
            <person name="Minx P."/>
            <person name="Pepin K.H."/>
            <person name="Johnson M."/>
            <person name="Thiruvilangam P."/>
            <person name="Bhonagiri V."/>
            <person name="Nash W.E."/>
            <person name="Mardis E.R."/>
            <person name="Wilson R.K."/>
        </authorList>
    </citation>
    <scope>NUCLEOTIDE SEQUENCE [LARGE SCALE GENOMIC DNA]</scope>
    <source>
        <strain evidence="9 10">DSM 17136</strain>
    </source>
</reference>
<keyword evidence="5 7" id="KW-0233">DNA recombination</keyword>
<keyword evidence="2 7" id="KW-0227">DNA damage</keyword>
<dbReference type="GO" id="GO:0006281">
    <property type="term" value="P:DNA repair"/>
    <property type="evidence" value="ECO:0007669"/>
    <property type="project" value="UniProtKB-UniRule"/>
</dbReference>
<comment type="function">
    <text evidence="7">May play a role in DNA repair. It seems to be involved in an RecBC-independent recombinational process of DNA repair. It may act with RecF and RecO.</text>
</comment>
<comment type="similarity">
    <text evidence="7">Belongs to the RecR family.</text>
</comment>
<dbReference type="EMBL" id="ABIY02000005">
    <property type="protein sequence ID" value="EDV02840.1"/>
    <property type="molecule type" value="Genomic_DNA"/>
</dbReference>
<evidence type="ECO:0000256" key="6">
    <source>
        <dbReference type="ARBA" id="ARBA00023204"/>
    </source>
</evidence>
<feature type="zinc finger region" description="C4-type" evidence="7">
    <location>
        <begin position="77"/>
        <end position="92"/>
    </location>
</feature>
<dbReference type="Gene3D" id="3.40.1360.10">
    <property type="match status" value="1"/>
</dbReference>
<gene>
    <name evidence="7 9" type="primary">recR</name>
    <name evidence="9" type="ORF">BACCOP_00019</name>
</gene>
<accession>B3JDT3</accession>
<dbReference type="STRING" id="470145.BACCOP_00019"/>
<evidence type="ECO:0000256" key="1">
    <source>
        <dbReference type="ARBA" id="ARBA00022723"/>
    </source>
</evidence>
<evidence type="ECO:0000256" key="3">
    <source>
        <dbReference type="ARBA" id="ARBA00022771"/>
    </source>
</evidence>
<dbReference type="AlphaFoldDB" id="B3JDT3"/>
<dbReference type="SMART" id="SM00493">
    <property type="entry name" value="TOPRIM"/>
    <property type="match status" value="1"/>
</dbReference>
<dbReference type="Pfam" id="PF13662">
    <property type="entry name" value="Toprim_4"/>
    <property type="match status" value="1"/>
</dbReference>
<reference evidence="9 10" key="1">
    <citation type="submission" date="2008-04" db="EMBL/GenBank/DDBJ databases">
        <title>Draft genome sequence of Bacteroides coprocola (DSM 17136).</title>
        <authorList>
            <person name="Sudarsanam P."/>
            <person name="Ley R."/>
            <person name="Guruge J."/>
            <person name="Turnbaugh P.J."/>
            <person name="Mahowald M."/>
            <person name="Liep D."/>
            <person name="Gordon J."/>
        </authorList>
    </citation>
    <scope>NUCLEOTIDE SEQUENCE [LARGE SCALE GENOMIC DNA]</scope>
    <source>
        <strain evidence="9 10">DSM 17136</strain>
    </source>
</reference>
<evidence type="ECO:0000313" key="10">
    <source>
        <dbReference type="Proteomes" id="UP000003146"/>
    </source>
</evidence>
<dbReference type="InterPro" id="IPR023627">
    <property type="entry name" value="Rcmb_RecR"/>
</dbReference>
<comment type="caution">
    <text evidence="9">The sequence shown here is derived from an EMBL/GenBank/DDBJ whole genome shotgun (WGS) entry which is preliminary data.</text>
</comment>
<evidence type="ECO:0000256" key="5">
    <source>
        <dbReference type="ARBA" id="ARBA00023172"/>
    </source>
</evidence>
<evidence type="ECO:0000256" key="2">
    <source>
        <dbReference type="ARBA" id="ARBA00022763"/>
    </source>
</evidence>
<evidence type="ECO:0000313" key="9">
    <source>
        <dbReference type="EMBL" id="EDV02840.1"/>
    </source>
</evidence>
<dbReference type="InterPro" id="IPR006171">
    <property type="entry name" value="TOPRIM_dom"/>
</dbReference>
<dbReference type="InterPro" id="IPR000093">
    <property type="entry name" value="DNA_Rcmb_RecR"/>
</dbReference>
<dbReference type="Gene3D" id="1.10.8.420">
    <property type="entry name" value="RecR Domain 1"/>
    <property type="match status" value="1"/>
</dbReference>
<dbReference type="GO" id="GO:0006310">
    <property type="term" value="P:DNA recombination"/>
    <property type="evidence" value="ECO:0007669"/>
    <property type="project" value="UniProtKB-UniRule"/>
</dbReference>
<keyword evidence="1 7" id="KW-0479">Metal-binding</keyword>
<keyword evidence="4 7" id="KW-0862">Zinc</keyword>